<feature type="region of interest" description="Disordered" evidence="1">
    <location>
        <begin position="64"/>
        <end position="189"/>
    </location>
</feature>
<reference evidence="2" key="1">
    <citation type="submission" date="2021-05" db="EMBL/GenBank/DDBJ databases">
        <title>Novel Bacillus species.</title>
        <authorList>
            <person name="Liu G."/>
        </authorList>
    </citation>
    <scope>NUCLEOTIDE SEQUENCE</scope>
    <source>
        <strain evidence="2">FJAT-50051</strain>
    </source>
</reference>
<feature type="compositionally biased region" description="Polar residues" evidence="1">
    <location>
        <begin position="64"/>
        <end position="76"/>
    </location>
</feature>
<organism evidence="2">
    <name type="scientific">Neobacillus citreus</name>
    <dbReference type="NCBI Taxonomy" id="2833578"/>
    <lineage>
        <taxon>Bacteria</taxon>
        <taxon>Bacillati</taxon>
        <taxon>Bacillota</taxon>
        <taxon>Bacilli</taxon>
        <taxon>Bacillales</taxon>
        <taxon>Bacillaceae</taxon>
        <taxon>Neobacillus</taxon>
    </lineage>
</organism>
<evidence type="ECO:0000256" key="1">
    <source>
        <dbReference type="SAM" id="MobiDB-lite"/>
    </source>
</evidence>
<sequence length="315" mass="33743">MLKPTKNLMMMSNAVNGSDKTLLLKGGERMYFRHFILMGVILGAAAFLPNNALANGAVGQPEQQNAAAQTRVSANAENPIASEKEVPVPTENIHKSQGEVVQKPEANPSTQKSIPIKSVSASPNKTNRAVPPLDKGKNASKSAEQTAKVKDIGQPGPAKPNVDTNQVQEVPESTHSNQTAPKAEMDSQPSGLIAKSETITEENDSSVSIKTSISQEPLIVEESKAPSNDRKIPFEVMNILQQLTSSPGGQSDVQFSPGTGAVGFIANWSDWDEHLSLTLGLNYTSRQAKYSHQWINAPPSPPPETAPFFKTLTAN</sequence>
<evidence type="ECO:0000313" key="2">
    <source>
        <dbReference type="EMBL" id="MBS4186494.1"/>
    </source>
</evidence>
<proteinExistence type="predicted"/>
<dbReference type="EMBL" id="JAGYPE010000007">
    <property type="protein sequence ID" value="MBS4186494.1"/>
    <property type="molecule type" value="Genomic_DNA"/>
</dbReference>
<gene>
    <name evidence="2" type="ORF">KHB02_34580</name>
</gene>
<protein>
    <submittedName>
        <fullName evidence="2">Uncharacterized protein</fullName>
    </submittedName>
</protein>
<feature type="compositionally biased region" description="Polar residues" evidence="1">
    <location>
        <begin position="162"/>
        <end position="180"/>
    </location>
</feature>
<accession>A0A942T558</accession>
<dbReference type="AlphaFoldDB" id="A0A942T558"/>
<feature type="compositionally biased region" description="Polar residues" evidence="1">
    <location>
        <begin position="107"/>
        <end position="127"/>
    </location>
</feature>
<name>A0A942T558_9BACI</name>
<comment type="caution">
    <text evidence="2">The sequence shown here is derived from an EMBL/GenBank/DDBJ whole genome shotgun (WGS) entry which is preliminary data.</text>
</comment>
<feature type="compositionally biased region" description="Basic and acidic residues" evidence="1">
    <location>
        <begin position="82"/>
        <end position="97"/>
    </location>
</feature>